<evidence type="ECO:0000259" key="2">
    <source>
        <dbReference type="Pfam" id="PF07648"/>
    </source>
</evidence>
<dbReference type="OrthoDB" id="8028076at2759"/>
<feature type="domain" description="Kazal-like" evidence="2">
    <location>
        <begin position="525"/>
        <end position="562"/>
    </location>
</feature>
<feature type="non-terminal residue" evidence="3">
    <location>
        <position position="1"/>
    </location>
</feature>
<feature type="region of interest" description="Disordered" evidence="1">
    <location>
        <begin position="354"/>
        <end position="374"/>
    </location>
</feature>
<name>A0A0K8UBG3_BACLA</name>
<dbReference type="Gene3D" id="3.30.60.30">
    <property type="match status" value="1"/>
</dbReference>
<evidence type="ECO:0000313" key="3">
    <source>
        <dbReference type="EMBL" id="JAI23984.1"/>
    </source>
</evidence>
<dbReference type="AlphaFoldDB" id="A0A0K8UBG3"/>
<dbReference type="InterPro" id="IPR002350">
    <property type="entry name" value="Kazal_dom"/>
</dbReference>
<reference evidence="3" key="1">
    <citation type="submission" date="2015-06" db="EMBL/GenBank/DDBJ databases">
        <authorList>
            <person name="Hoefler B.C."/>
            <person name="Straight P.D."/>
        </authorList>
    </citation>
    <scope>NUCLEOTIDE SEQUENCE</scope>
</reference>
<dbReference type="Pfam" id="PF07648">
    <property type="entry name" value="Kazal_2"/>
    <property type="match status" value="1"/>
</dbReference>
<feature type="region of interest" description="Disordered" evidence="1">
    <location>
        <begin position="136"/>
        <end position="183"/>
    </location>
</feature>
<proteinExistence type="predicted"/>
<protein>
    <recommendedName>
        <fullName evidence="2">Kazal-like domain-containing protein</fullName>
    </recommendedName>
</protein>
<dbReference type="EMBL" id="GDHF01028330">
    <property type="protein sequence ID" value="JAI23984.1"/>
    <property type="molecule type" value="Transcribed_RNA"/>
</dbReference>
<sequence>NERADEKTMKLLVIFAAGLLQGVITCEKLIKLFTFFPCIFVAAALLGVQAVRVPYVVTDADGEKYQILLPQQRQGPVYNRPVFESKPNDYEVYLTPLDHEEVKLGRGVNLDSRRPVYDYSAEDYHWPPYRQDVVGAARRREDSAKQSDSASSDEEDESKQERRDNARSGQQYDSDSQERETDDDDEYNLILPHALQGQVHVPGLGVVNAPAVKKVKVKVPHYADAFLRQQIIEQYLASQGLNPEGFDVQGLVARGPQAEATRERGWDLQYSVNQQPKARRFPRPINLQQLMYVTVPERKRRQAVEVSATTNSIDTTTVPDVTETSTNAEATTVIELAEGVTITTDTPLAAMTTSPNAAPTVATPSTSVTTSKPTILPTTESVPIIPLFGYGSILPAEVSHVPFAPHIPRSPTVPTSSTTELPLDAVLPFNKAKTSGSKRHVMSTSHIMVNGQSAVAVPFDGKVRTQLTKVTPVPPLPNTDVRGPKVSDLSHMRKARAVNEAPVTATVTEVNALAGEVKTETTAVNCDIQCTKLDLNPVCAFNGECYHEFANQCAMETYICQRPDLGFTTTPRERCVMHWLKRCSSQDLKIE</sequence>
<accession>A0A0K8UBG3</accession>
<evidence type="ECO:0000256" key="1">
    <source>
        <dbReference type="SAM" id="MobiDB-lite"/>
    </source>
</evidence>
<gene>
    <name evidence="3" type="ORF">c0_g1_i2</name>
</gene>
<organism evidence="3">
    <name type="scientific">Bactrocera latifrons</name>
    <name type="common">Malaysian fruit fly</name>
    <name type="synonym">Chaetodacus latifrons</name>
    <dbReference type="NCBI Taxonomy" id="174628"/>
    <lineage>
        <taxon>Eukaryota</taxon>
        <taxon>Metazoa</taxon>
        <taxon>Ecdysozoa</taxon>
        <taxon>Arthropoda</taxon>
        <taxon>Hexapoda</taxon>
        <taxon>Insecta</taxon>
        <taxon>Pterygota</taxon>
        <taxon>Neoptera</taxon>
        <taxon>Endopterygota</taxon>
        <taxon>Diptera</taxon>
        <taxon>Brachycera</taxon>
        <taxon>Muscomorpha</taxon>
        <taxon>Tephritoidea</taxon>
        <taxon>Tephritidae</taxon>
        <taxon>Bactrocera</taxon>
        <taxon>Bactrocera</taxon>
    </lineage>
</organism>